<comment type="subcellular location">
    <subcellularLocation>
        <location evidence="1">Mitochondrion</location>
    </subcellularLocation>
</comment>
<evidence type="ECO:0000256" key="1">
    <source>
        <dbReference type="ARBA" id="ARBA00004173"/>
    </source>
</evidence>
<dbReference type="PRINTS" id="PR00721">
    <property type="entry name" value="STOMATIN"/>
</dbReference>
<dbReference type="InterPro" id="IPR001972">
    <property type="entry name" value="Stomatin_HflK_fam"/>
</dbReference>
<evidence type="ECO:0000256" key="4">
    <source>
        <dbReference type="SAM" id="Coils"/>
    </source>
</evidence>
<evidence type="ECO:0000256" key="5">
    <source>
        <dbReference type="SAM" id="MobiDB-lite"/>
    </source>
</evidence>
<keyword evidence="4" id="KW-0175">Coiled coil</keyword>
<dbReference type="Pfam" id="PF16200">
    <property type="entry name" value="Band_7_C"/>
    <property type="match status" value="1"/>
</dbReference>
<feature type="coiled-coil region" evidence="4">
    <location>
        <begin position="748"/>
        <end position="786"/>
    </location>
</feature>
<evidence type="ECO:0000313" key="7">
    <source>
        <dbReference type="EMBL" id="CAK9018444.1"/>
    </source>
</evidence>
<dbReference type="PROSITE" id="PS50948">
    <property type="entry name" value="PAN"/>
    <property type="match status" value="1"/>
</dbReference>
<dbReference type="Gene3D" id="3.30.479.30">
    <property type="entry name" value="Band 7 domain"/>
    <property type="match status" value="1"/>
</dbReference>
<evidence type="ECO:0000259" key="6">
    <source>
        <dbReference type="PROSITE" id="PS50948"/>
    </source>
</evidence>
<dbReference type="InterPro" id="IPR001107">
    <property type="entry name" value="Band_7"/>
</dbReference>
<feature type="region of interest" description="Disordered" evidence="5">
    <location>
        <begin position="212"/>
        <end position="249"/>
    </location>
</feature>
<dbReference type="InterPro" id="IPR036013">
    <property type="entry name" value="Band_7/SPFH_dom_sf"/>
</dbReference>
<comment type="caution">
    <text evidence="7">The sequence shown here is derived from an EMBL/GenBank/DDBJ whole genome shotgun (WGS) entry which is preliminary data.</text>
</comment>
<sequence>MSQAYAAYAAQAAQAAAAAAPRQVGQNTGPWDELADEHNTGRLQGISGDVVGSVPHLSVTGCTHTTVGGIVRGNFTANGQNHGRPTYKKDAQVNGLDVQLYYWDDRDGASFCGWWFGPKVGGDQVWAYHPSSTAMTPPKTGWKVPYDGPVDNSFLISPTTASQTAHVPSSDLSSYSSPYQTAEQRIKQQQQELMQQQMIAQQQKAVQMSEMKKKQEEARRQQEEARVRQQEEVKRKAAEQRMKMEEMTRQKMEQEKRLAEERKRQHNEQRAAMTLRHFLAQKIRVAKEEQDLSTAQQELAELMAQQLPLCGANAEKVQAECAQAVEITMKRIEEVNPKHPKEEEVLLKLHPQHETPQPPAMTRRDACSSARWAEAEKEKKRQEEERWILRTSQETSKVWRDGWKLCQQPALSIGALTGMGSPPEKRAGSHAPRFHERLGKFQKVLDPGIHFLVPLVDRVAYAHSLKEEAIAIPNQQAITKDNVTISIDGVLYLKVVDAYQASYGVHDPFFAVTQLAQTSMRSEIGKMTLDRTFEERDAMNQAIVHAVNVAAHAWGIEVLRYEIRDIIPPPSIKQAMEMQAEAERRRRAEVLQSEGDRQSEVNLAEGKMQAAIHQAKGDAAAIRERARATAEGIEMISAAMRVPGGPDAAKLRVAEQWVAAWKEIAKKSNTIVVPANAGDASSMIAAATSIMKQLGDGPISDFPPADASQSAFTKEVPEEVKGTELQLRLLAQLRSKDRRFDLGKGMGKEEQMKKQKEAQEKAEELLRELGEKVATAEELVEQLTASAEQLCPEKDMKLEIVTKLANSMDSKAAEATGAINDCQSFVKEHGNAMMAMAFSVKPPEGVEADERPANLPTMRLRMAEVLKKKDLGLMTRPPSELKLSLPQVARSLYGHAGVTSGKTPDVVALKRDEDDAVPQTLHACDPIGHRDLRDFEGVHQAGRHIPEDMLHEQRSLVRDDVLEEGPEGQKEVGEVKNPLNWMGSFARRLLCLSDGMCNIFTNNGFSWVPLPIMQTCTVLVSKVTGSWERLKCAMTSEDYMLEKGTSKSQDWSSEPNFMDAAAIASKAAGYDIGSSTFSQEVKVAQTVKLRPKKGHQECLWQWTLDVHGPPTLGSVVTKADHFVITAQPEPSPKCLPDYFDLSDDTNMAIEVEDESDSTLLSQPPSANSPAFKNAMAAVLVGVIMSTVVGVTVYQSTRPANSLAMRGARDGLEAQVLSEKSEYLISLGLGSVCRMSPEDTNLVPKKAKVIHGISSEKCQKECEAEAECRAMEYRNSEQRCEKWYTPARWHKNLVEHKTVNGNPDFHCLVKSGRCETLKLHKKVLEGEMDELLDHIKNNCMEGPSGDKYNMCSSQYAQSMLNTNKRLCEAMMSSCAEEVQCE</sequence>
<dbReference type="InterPro" id="IPR050710">
    <property type="entry name" value="Band7/mec-2_domain"/>
</dbReference>
<reference evidence="7 8" key="1">
    <citation type="submission" date="2024-02" db="EMBL/GenBank/DDBJ databases">
        <authorList>
            <person name="Chen Y."/>
            <person name="Shah S."/>
            <person name="Dougan E. K."/>
            <person name="Thang M."/>
            <person name="Chan C."/>
        </authorList>
    </citation>
    <scope>NUCLEOTIDE SEQUENCE [LARGE SCALE GENOMIC DNA]</scope>
</reference>
<keyword evidence="8" id="KW-1185">Reference proteome</keyword>
<dbReference type="Pfam" id="PF00024">
    <property type="entry name" value="PAN_1"/>
    <property type="match status" value="1"/>
</dbReference>
<dbReference type="PANTHER" id="PTHR43327:SF10">
    <property type="entry name" value="STOMATIN-LIKE PROTEIN 2, MITOCHONDRIAL"/>
    <property type="match status" value="1"/>
</dbReference>
<evidence type="ECO:0000256" key="3">
    <source>
        <dbReference type="ARBA" id="ARBA00023128"/>
    </source>
</evidence>
<proteinExistence type="inferred from homology"/>
<dbReference type="Pfam" id="PF01145">
    <property type="entry name" value="Band_7"/>
    <property type="match status" value="1"/>
</dbReference>
<feature type="domain" description="Apple" evidence="6">
    <location>
        <begin position="1232"/>
        <end position="1306"/>
    </location>
</feature>
<dbReference type="Proteomes" id="UP001642464">
    <property type="component" value="Unassembled WGS sequence"/>
</dbReference>
<dbReference type="InterPro" id="IPR003609">
    <property type="entry name" value="Pan_app"/>
</dbReference>
<evidence type="ECO:0000256" key="2">
    <source>
        <dbReference type="ARBA" id="ARBA00008164"/>
    </source>
</evidence>
<dbReference type="PANTHER" id="PTHR43327">
    <property type="entry name" value="STOMATIN-LIKE PROTEIN 2, MITOCHONDRIAL"/>
    <property type="match status" value="1"/>
</dbReference>
<organism evidence="7 8">
    <name type="scientific">Durusdinium trenchii</name>
    <dbReference type="NCBI Taxonomy" id="1381693"/>
    <lineage>
        <taxon>Eukaryota</taxon>
        <taxon>Sar</taxon>
        <taxon>Alveolata</taxon>
        <taxon>Dinophyceae</taxon>
        <taxon>Suessiales</taxon>
        <taxon>Symbiodiniaceae</taxon>
        <taxon>Durusdinium</taxon>
    </lineage>
</organism>
<dbReference type="SUPFAM" id="SSF117892">
    <property type="entry name" value="Band 7/SPFH domain"/>
    <property type="match status" value="1"/>
</dbReference>
<dbReference type="SMART" id="SM00244">
    <property type="entry name" value="PHB"/>
    <property type="match status" value="1"/>
</dbReference>
<dbReference type="CDD" id="cd08829">
    <property type="entry name" value="SPFH_paraslipin"/>
    <property type="match status" value="1"/>
</dbReference>
<dbReference type="InterPro" id="IPR032435">
    <property type="entry name" value="STML2-like_C"/>
</dbReference>
<evidence type="ECO:0000313" key="8">
    <source>
        <dbReference type="Proteomes" id="UP001642464"/>
    </source>
</evidence>
<name>A0ABP0JWS3_9DINO</name>
<dbReference type="SUPFAM" id="SSF57414">
    <property type="entry name" value="Hairpin loop containing domain-like"/>
    <property type="match status" value="1"/>
</dbReference>
<dbReference type="EMBL" id="CAXAMM010008780">
    <property type="protein sequence ID" value="CAK9018444.1"/>
    <property type="molecule type" value="Genomic_DNA"/>
</dbReference>
<comment type="similarity">
    <text evidence="2">Belongs to the band 7/mec-2 family.</text>
</comment>
<protein>
    <submittedName>
        <fullName evidence="7">Mitochondrial (SLP-2) (EPB72-like protein 2) (Paraprotein target 7) (Paratarg-7)</fullName>
    </submittedName>
</protein>
<accession>A0ABP0JWS3</accession>
<keyword evidence="3" id="KW-0496">Mitochondrion</keyword>
<gene>
    <name evidence="7" type="ORF">SCF082_LOCUS14102</name>
</gene>